<dbReference type="InterPro" id="IPR001509">
    <property type="entry name" value="Epimerase_deHydtase"/>
</dbReference>
<dbReference type="Proteomes" id="UP000283254">
    <property type="component" value="Unassembled WGS sequence"/>
</dbReference>
<keyword evidence="3" id="KW-1185">Reference proteome</keyword>
<dbReference type="CDD" id="cd05271">
    <property type="entry name" value="NDUFA9_like_SDR_a"/>
    <property type="match status" value="1"/>
</dbReference>
<dbReference type="PANTHER" id="PTHR12126">
    <property type="entry name" value="NADH-UBIQUINONE OXIDOREDUCTASE 39 KDA SUBUNIT-RELATED"/>
    <property type="match status" value="1"/>
</dbReference>
<organism evidence="2 3">
    <name type="scientific">Massilia aurea</name>
    <dbReference type="NCBI Taxonomy" id="373040"/>
    <lineage>
        <taxon>Bacteria</taxon>
        <taxon>Pseudomonadati</taxon>
        <taxon>Pseudomonadota</taxon>
        <taxon>Betaproteobacteria</taxon>
        <taxon>Burkholderiales</taxon>
        <taxon>Oxalobacteraceae</taxon>
        <taxon>Telluria group</taxon>
        <taxon>Massilia</taxon>
    </lineage>
</organism>
<dbReference type="SUPFAM" id="SSF51735">
    <property type="entry name" value="NAD(P)-binding Rossmann-fold domains"/>
    <property type="match status" value="1"/>
</dbReference>
<accession>A0A422QIE4</accession>
<name>A0A422QIE4_9BURK</name>
<dbReference type="InterPro" id="IPR036291">
    <property type="entry name" value="NAD(P)-bd_dom_sf"/>
</dbReference>
<dbReference type="Pfam" id="PF01370">
    <property type="entry name" value="Epimerase"/>
    <property type="match status" value="1"/>
</dbReference>
<comment type="caution">
    <text evidence="2">The sequence shown here is derived from an EMBL/GenBank/DDBJ whole genome shotgun (WGS) entry which is preliminary data.</text>
</comment>
<dbReference type="RefSeq" id="WP_123070544.1">
    <property type="nucleotide sequence ID" value="NZ_JSAB01000173.1"/>
</dbReference>
<dbReference type="PANTHER" id="PTHR12126:SF11">
    <property type="entry name" value="NADH DEHYDROGENASE [UBIQUINONE] 1 ALPHA SUBCOMPLEX SUBUNIT 9, MITOCHONDRIAL"/>
    <property type="match status" value="1"/>
</dbReference>
<proteinExistence type="predicted"/>
<evidence type="ECO:0000313" key="3">
    <source>
        <dbReference type="Proteomes" id="UP000283254"/>
    </source>
</evidence>
<protein>
    <submittedName>
        <fullName evidence="2">NAD-dependent dehydratase</fullName>
    </submittedName>
</protein>
<dbReference type="EMBL" id="JSAB01000173">
    <property type="protein sequence ID" value="RNF29736.1"/>
    <property type="molecule type" value="Genomic_DNA"/>
</dbReference>
<evidence type="ECO:0000313" key="2">
    <source>
        <dbReference type="EMBL" id="RNF29736.1"/>
    </source>
</evidence>
<dbReference type="Gene3D" id="3.40.50.720">
    <property type="entry name" value="NAD(P)-binding Rossmann-like Domain"/>
    <property type="match status" value="1"/>
</dbReference>
<dbReference type="GO" id="GO:0044877">
    <property type="term" value="F:protein-containing complex binding"/>
    <property type="evidence" value="ECO:0007669"/>
    <property type="project" value="TreeGrafter"/>
</dbReference>
<dbReference type="InterPro" id="IPR051207">
    <property type="entry name" value="ComplexI_NDUFA9_subunit"/>
</dbReference>
<dbReference type="OrthoDB" id="5292533at2"/>
<evidence type="ECO:0000259" key="1">
    <source>
        <dbReference type="Pfam" id="PF01370"/>
    </source>
</evidence>
<dbReference type="AlphaFoldDB" id="A0A422QIE4"/>
<gene>
    <name evidence="2" type="ORF">NM04_16330</name>
</gene>
<sequence>MSARPLNVVLIGGTGFIGQHLAARLSDDGVGVLVLARHYESAKQLTMLPGVDVEVANIHDDAVLRKLLAGRDAVINLVGVLHGGHGQPYGEGFRHLHVELPRRIAAACADVGVPRYLHMSALGASASSPSMYGRSKADGELAARSQLAVAATVLRPSVVFGPGDHFLTMFARLQRHLPLVPLAASRARFQPVYVGDVAAAFSIALARPDLRDATIELGGPAVYTLGELVHLAGRFGGRERPVLGLPDWAARLQARLFELLPGDPLVSRDNLDSMLVDNVVAADTHALTAESLGIKLTSIESAAPHYLNRHDRSHRTHAGR</sequence>
<reference evidence="2" key="1">
    <citation type="submission" date="2014-10" db="EMBL/GenBank/DDBJ databases">
        <title>Massilia sp. genome.</title>
        <authorList>
            <person name="Xu B."/>
            <person name="Dai L."/>
            <person name="Huang Z."/>
        </authorList>
    </citation>
    <scope>NUCLEOTIDE SEQUENCE [LARGE SCALE GENOMIC DNA]</scope>
    <source>
        <strain evidence="2">CFS-1</strain>
    </source>
</reference>
<feature type="domain" description="NAD-dependent epimerase/dehydratase" evidence="1">
    <location>
        <begin position="8"/>
        <end position="210"/>
    </location>
</feature>